<evidence type="ECO:0000313" key="4">
    <source>
        <dbReference type="Proteomes" id="UP000006765"/>
    </source>
</evidence>
<dbReference type="GO" id="GO:0016787">
    <property type="term" value="F:hydrolase activity"/>
    <property type="evidence" value="ECO:0007669"/>
    <property type="project" value="InterPro"/>
</dbReference>
<proteinExistence type="predicted"/>
<dbReference type="STRING" id="1231392.OCGS_1136"/>
<dbReference type="Proteomes" id="UP000006765">
    <property type="component" value="Unassembled WGS sequence"/>
</dbReference>
<dbReference type="OrthoDB" id="9785345at2"/>
<protein>
    <recommendedName>
        <fullName evidence="2">Cell wall hydrolase SleB domain-containing protein</fullName>
    </recommendedName>
</protein>
<reference evidence="3 4" key="1">
    <citation type="journal article" date="2012" name="J. Bacteriol.">
        <title>Draft Genome Sequence of Oceaniovalibus guishaninsula JLT2003T.</title>
        <authorList>
            <person name="Tang K."/>
            <person name="Liu K."/>
            <person name="Jiao N."/>
        </authorList>
    </citation>
    <scope>NUCLEOTIDE SEQUENCE [LARGE SCALE GENOMIC DNA]</scope>
    <source>
        <strain evidence="3 4">JLT2003</strain>
    </source>
</reference>
<name>K2HBA7_9RHOB</name>
<evidence type="ECO:0000256" key="1">
    <source>
        <dbReference type="SAM" id="SignalP"/>
    </source>
</evidence>
<keyword evidence="1" id="KW-0732">Signal</keyword>
<keyword evidence="4" id="KW-1185">Reference proteome</keyword>
<feature type="signal peptide" evidence="1">
    <location>
        <begin position="1"/>
        <end position="23"/>
    </location>
</feature>
<comment type="caution">
    <text evidence="3">The sequence shown here is derived from an EMBL/GenBank/DDBJ whole genome shotgun (WGS) entry which is preliminary data.</text>
</comment>
<dbReference type="EMBL" id="AMGO01000020">
    <property type="protein sequence ID" value="EKE44753.1"/>
    <property type="molecule type" value="Genomic_DNA"/>
</dbReference>
<dbReference type="eggNOG" id="COG3773">
    <property type="taxonomic scope" value="Bacteria"/>
</dbReference>
<feature type="chain" id="PRO_5003861117" description="Cell wall hydrolase SleB domain-containing protein" evidence="1">
    <location>
        <begin position="24"/>
        <end position="213"/>
    </location>
</feature>
<organism evidence="3 4">
    <name type="scientific">Oceaniovalibus guishaninsula JLT2003</name>
    <dbReference type="NCBI Taxonomy" id="1231392"/>
    <lineage>
        <taxon>Bacteria</taxon>
        <taxon>Pseudomonadati</taxon>
        <taxon>Pseudomonadota</taxon>
        <taxon>Alphaproteobacteria</taxon>
        <taxon>Rhodobacterales</taxon>
        <taxon>Roseobacteraceae</taxon>
        <taxon>Oceaniovalibus</taxon>
    </lineage>
</organism>
<dbReference type="InterPro" id="IPR011105">
    <property type="entry name" value="Cell_wall_hydrolase_SleB"/>
</dbReference>
<evidence type="ECO:0000313" key="3">
    <source>
        <dbReference type="EMBL" id="EKE44753.1"/>
    </source>
</evidence>
<dbReference type="InterPro" id="IPR042047">
    <property type="entry name" value="SleB_dom1"/>
</dbReference>
<dbReference type="Gene3D" id="1.10.10.2520">
    <property type="entry name" value="Cell wall hydrolase SleB, domain 1"/>
    <property type="match status" value="1"/>
</dbReference>
<sequence length="213" mass="22792">MMTLVASARRAAFLLLLCAPAFADTGSPVAADTSPLAVLGDDAPLIEPSRGAGLSRLLREPRLPPGADFARTDTYLDTLPAASGDAEWQCLSEALYFEARGESAEGLFAVAEVILNRRDSGLYPATVCAVVSQGTGRRYQCQFSYACDGASDAIHEPEAFVRVGKVARLMLDDAPRDLTGGALFYHTKSVSPYWSHRFDHSATIGAHLFYTSG</sequence>
<evidence type="ECO:0000259" key="2">
    <source>
        <dbReference type="Pfam" id="PF07486"/>
    </source>
</evidence>
<dbReference type="PATRIC" id="fig|1231392.3.peg.1141"/>
<dbReference type="Pfam" id="PF07486">
    <property type="entry name" value="Hydrolase_2"/>
    <property type="match status" value="1"/>
</dbReference>
<gene>
    <name evidence="3" type="ORF">OCGS_1136</name>
</gene>
<accession>K2HBA7</accession>
<feature type="domain" description="Cell wall hydrolase SleB" evidence="2">
    <location>
        <begin position="101"/>
        <end position="210"/>
    </location>
</feature>
<dbReference type="AlphaFoldDB" id="K2HBA7"/>